<dbReference type="InterPro" id="IPR052173">
    <property type="entry name" value="Beta-lactam_resp_regulator"/>
</dbReference>
<protein>
    <submittedName>
        <fullName evidence="7">Transcriptional regulator</fullName>
    </submittedName>
</protein>
<dbReference type="Proteomes" id="UP000249524">
    <property type="component" value="Unassembled WGS sequence"/>
</dbReference>
<dbReference type="PANTHER" id="PTHR34978:SF3">
    <property type="entry name" value="SLR0241 PROTEIN"/>
    <property type="match status" value="1"/>
</dbReference>
<dbReference type="SUPFAM" id="SSF74653">
    <property type="entry name" value="TolA/TonB C-terminal domain"/>
    <property type="match status" value="1"/>
</dbReference>
<dbReference type="RefSeq" id="WP_111274593.1">
    <property type="nucleotide sequence ID" value="NZ_QFYS01000001.1"/>
</dbReference>
<evidence type="ECO:0000313" key="8">
    <source>
        <dbReference type="Proteomes" id="UP000249524"/>
    </source>
</evidence>
<reference evidence="7 8" key="1">
    <citation type="submission" date="2018-05" db="EMBL/GenBank/DDBJ databases">
        <authorList>
            <person name="Lanie J.A."/>
            <person name="Ng W.-L."/>
            <person name="Kazmierczak K.M."/>
            <person name="Andrzejewski T.M."/>
            <person name="Davidsen T.M."/>
            <person name="Wayne K.J."/>
            <person name="Tettelin H."/>
            <person name="Glass J.I."/>
            <person name="Rusch D."/>
            <person name="Podicherti R."/>
            <person name="Tsui H.-C.T."/>
            <person name="Winkler M.E."/>
        </authorList>
    </citation>
    <scope>NUCLEOTIDE SEQUENCE [LARGE SCALE GENOMIC DNA]</scope>
    <source>
        <strain evidence="7 8">BUT-10</strain>
    </source>
</reference>
<evidence type="ECO:0000259" key="6">
    <source>
        <dbReference type="Pfam" id="PF05569"/>
    </source>
</evidence>
<sequence>MIAEILAALARSNLAMGAAILVVLALRRPVRRVFGAGAVHGLWAMAPIAGLAALLPRPAPLAPMTPEVLAAAYDAARRVEAAAAGPSTDTALMGLWLGGVAVAAAVLLARQARFVRALGRLEAGEDGALRAERAGVGPAVVGALRPRIVTPADFEASFAPEERGVILLHEQVHLARGDAAANAFAAALTCLCWFNPLVHVAARLLRVDQELACDATVLARRPEARKLYAATLLKTQLAAQALPLGCHWPAAGEHPLKARIAMLKRPAPSRRRQAGGLALAAGASLVVGCAAWASQPMAPPLIQAPDWTQRPSGPDVKAATDAYAGAVVDGRATIACRVTGEGRLSGCEVASASSPEIGRAALALSDRFQMKPQTRDGLRVAGGVIRIPFRFVTPQ</sequence>
<name>A0A328BP35_9CAUL</name>
<dbReference type="NCBIfam" id="TIGR01352">
    <property type="entry name" value="tonB_Cterm"/>
    <property type="match status" value="1"/>
</dbReference>
<dbReference type="AlphaFoldDB" id="A0A328BP35"/>
<keyword evidence="4 5" id="KW-0472">Membrane</keyword>
<dbReference type="CDD" id="cd07341">
    <property type="entry name" value="M56_BlaR1_MecR1_like"/>
    <property type="match status" value="1"/>
</dbReference>
<dbReference type="Gene3D" id="3.30.1150.10">
    <property type="match status" value="1"/>
</dbReference>
<comment type="caution">
    <text evidence="7">The sequence shown here is derived from an EMBL/GenBank/DDBJ whole genome shotgun (WGS) entry which is preliminary data.</text>
</comment>
<dbReference type="OrthoDB" id="1628901at2"/>
<evidence type="ECO:0000256" key="1">
    <source>
        <dbReference type="ARBA" id="ARBA00004167"/>
    </source>
</evidence>
<dbReference type="PANTHER" id="PTHR34978">
    <property type="entry name" value="POSSIBLE SENSOR-TRANSDUCER PROTEIN BLAR"/>
    <property type="match status" value="1"/>
</dbReference>
<feature type="domain" description="Peptidase M56" evidence="6">
    <location>
        <begin position="9"/>
        <end position="263"/>
    </location>
</feature>
<keyword evidence="2 5" id="KW-0812">Transmembrane</keyword>
<organism evidence="7 8">
    <name type="scientific">Phenylobacterium kunshanense</name>
    <dbReference type="NCBI Taxonomy" id="1445034"/>
    <lineage>
        <taxon>Bacteria</taxon>
        <taxon>Pseudomonadati</taxon>
        <taxon>Pseudomonadota</taxon>
        <taxon>Alphaproteobacteria</taxon>
        <taxon>Caulobacterales</taxon>
        <taxon>Caulobacteraceae</taxon>
        <taxon>Phenylobacterium</taxon>
    </lineage>
</organism>
<dbReference type="InterPro" id="IPR006260">
    <property type="entry name" value="TonB/TolA_C"/>
</dbReference>
<evidence type="ECO:0000256" key="5">
    <source>
        <dbReference type="SAM" id="Phobius"/>
    </source>
</evidence>
<evidence type="ECO:0000256" key="4">
    <source>
        <dbReference type="ARBA" id="ARBA00023136"/>
    </source>
</evidence>
<feature type="transmembrane region" description="Helical" evidence="5">
    <location>
        <begin position="91"/>
        <end position="109"/>
    </location>
</feature>
<dbReference type="Pfam" id="PF05569">
    <property type="entry name" value="Peptidase_M56"/>
    <property type="match status" value="1"/>
</dbReference>
<evidence type="ECO:0000256" key="2">
    <source>
        <dbReference type="ARBA" id="ARBA00022692"/>
    </source>
</evidence>
<comment type="subcellular location">
    <subcellularLocation>
        <location evidence="1">Membrane</location>
        <topology evidence="1">Single-pass membrane protein</topology>
    </subcellularLocation>
</comment>
<dbReference type="EMBL" id="QFYS01000001">
    <property type="protein sequence ID" value="RAK69102.1"/>
    <property type="molecule type" value="Genomic_DNA"/>
</dbReference>
<proteinExistence type="predicted"/>
<gene>
    <name evidence="7" type="ORF">DJ019_03595</name>
</gene>
<keyword evidence="8" id="KW-1185">Reference proteome</keyword>
<accession>A0A328BP35</accession>
<evidence type="ECO:0000256" key="3">
    <source>
        <dbReference type="ARBA" id="ARBA00022989"/>
    </source>
</evidence>
<dbReference type="GO" id="GO:0016020">
    <property type="term" value="C:membrane"/>
    <property type="evidence" value="ECO:0007669"/>
    <property type="project" value="UniProtKB-SubCell"/>
</dbReference>
<keyword evidence="3 5" id="KW-1133">Transmembrane helix</keyword>
<feature type="transmembrane region" description="Helical" evidence="5">
    <location>
        <begin position="274"/>
        <end position="293"/>
    </location>
</feature>
<dbReference type="InterPro" id="IPR008756">
    <property type="entry name" value="Peptidase_M56"/>
</dbReference>
<feature type="transmembrane region" description="Helical" evidence="5">
    <location>
        <begin position="6"/>
        <end position="26"/>
    </location>
</feature>
<feature type="transmembrane region" description="Helical" evidence="5">
    <location>
        <begin position="33"/>
        <end position="55"/>
    </location>
</feature>
<evidence type="ECO:0000313" key="7">
    <source>
        <dbReference type="EMBL" id="RAK69102.1"/>
    </source>
</evidence>